<dbReference type="FunFam" id="1.10.150.20:FF:000003">
    <property type="entry name" value="DNA polymerase I"/>
    <property type="match status" value="1"/>
</dbReference>
<feature type="domain" description="3'-5' exonuclease" evidence="17">
    <location>
        <begin position="298"/>
        <end position="483"/>
    </location>
</feature>
<evidence type="ECO:0000256" key="13">
    <source>
        <dbReference type="ARBA" id="ARBA00023204"/>
    </source>
</evidence>
<dbReference type="SMART" id="SM00474">
    <property type="entry name" value="35EXOc"/>
    <property type="match status" value="1"/>
</dbReference>
<dbReference type="InterPro" id="IPR002421">
    <property type="entry name" value="5-3_exonuclease"/>
</dbReference>
<evidence type="ECO:0000256" key="11">
    <source>
        <dbReference type="ARBA" id="ARBA00022932"/>
    </source>
</evidence>
<comment type="similarity">
    <text evidence="1 16">Belongs to the DNA polymerase type-A family.</text>
</comment>
<keyword evidence="5 16" id="KW-0548">Nucleotidyltransferase</keyword>
<organism evidence="20 21">
    <name type="scientific">Engelhardtia mirabilis</name>
    <dbReference type="NCBI Taxonomy" id="2528011"/>
    <lineage>
        <taxon>Bacteria</taxon>
        <taxon>Pseudomonadati</taxon>
        <taxon>Planctomycetota</taxon>
        <taxon>Planctomycetia</taxon>
        <taxon>Planctomycetia incertae sedis</taxon>
        <taxon>Engelhardtia</taxon>
    </lineage>
</organism>
<dbReference type="SUPFAM" id="SSF88723">
    <property type="entry name" value="PIN domain-like"/>
    <property type="match status" value="1"/>
</dbReference>
<dbReference type="NCBIfam" id="TIGR00593">
    <property type="entry name" value="pola"/>
    <property type="match status" value="1"/>
</dbReference>
<evidence type="ECO:0000256" key="2">
    <source>
        <dbReference type="ARBA" id="ARBA00012417"/>
    </source>
</evidence>
<dbReference type="NCBIfam" id="NF004397">
    <property type="entry name" value="PRK05755.1"/>
    <property type="match status" value="1"/>
</dbReference>
<evidence type="ECO:0000256" key="15">
    <source>
        <dbReference type="NCBIfam" id="TIGR00593"/>
    </source>
</evidence>
<dbReference type="Gene3D" id="1.10.150.20">
    <property type="entry name" value="5' to 3' exonuclease, C-terminal subdomain"/>
    <property type="match status" value="2"/>
</dbReference>
<dbReference type="InterPro" id="IPR002562">
    <property type="entry name" value="3'-5'_exonuclease_dom"/>
</dbReference>
<dbReference type="Proteomes" id="UP000316921">
    <property type="component" value="Chromosome"/>
</dbReference>
<keyword evidence="13 16" id="KW-0234">DNA repair</keyword>
<dbReference type="Gene3D" id="1.20.1060.10">
    <property type="entry name" value="Taq DNA Polymerase, Chain T, domain 4"/>
    <property type="match status" value="1"/>
</dbReference>
<dbReference type="CDD" id="cd09859">
    <property type="entry name" value="PIN_53EXO"/>
    <property type="match status" value="1"/>
</dbReference>
<evidence type="ECO:0000256" key="9">
    <source>
        <dbReference type="ARBA" id="ARBA00022801"/>
    </source>
</evidence>
<keyword evidence="12 16" id="KW-0238">DNA-binding</keyword>
<reference evidence="20 21" key="1">
    <citation type="submission" date="2019-02" db="EMBL/GenBank/DDBJ databases">
        <title>Deep-cultivation of Planctomycetes and their phenomic and genomic characterization uncovers novel biology.</title>
        <authorList>
            <person name="Wiegand S."/>
            <person name="Jogler M."/>
            <person name="Boedeker C."/>
            <person name="Pinto D."/>
            <person name="Vollmers J."/>
            <person name="Rivas-Marin E."/>
            <person name="Kohn T."/>
            <person name="Peeters S.H."/>
            <person name="Heuer A."/>
            <person name="Rast P."/>
            <person name="Oberbeckmann S."/>
            <person name="Bunk B."/>
            <person name="Jeske O."/>
            <person name="Meyerdierks A."/>
            <person name="Storesund J.E."/>
            <person name="Kallscheuer N."/>
            <person name="Luecker S."/>
            <person name="Lage O.M."/>
            <person name="Pohl T."/>
            <person name="Merkel B.J."/>
            <person name="Hornburger P."/>
            <person name="Mueller R.-W."/>
            <person name="Bruemmer F."/>
            <person name="Labrenz M."/>
            <person name="Spormann A.M."/>
            <person name="Op den Camp H."/>
            <person name="Overmann J."/>
            <person name="Amann R."/>
            <person name="Jetten M.S.M."/>
            <person name="Mascher T."/>
            <person name="Medema M.H."/>
            <person name="Devos D.P."/>
            <person name="Kaster A.-K."/>
            <person name="Ovreas L."/>
            <person name="Rohde M."/>
            <person name="Galperin M.Y."/>
            <person name="Jogler C."/>
        </authorList>
    </citation>
    <scope>NUCLEOTIDE SEQUENCE [LARGE SCALE GENOMIC DNA]</scope>
    <source>
        <strain evidence="20 21">Pla133</strain>
    </source>
</reference>
<gene>
    <name evidence="20" type="primary">polA_1</name>
    <name evidence="16" type="synonym">polA</name>
    <name evidence="20" type="ORF">Pla133_18220</name>
</gene>
<dbReference type="PANTHER" id="PTHR10133">
    <property type="entry name" value="DNA POLYMERASE I"/>
    <property type="match status" value="1"/>
</dbReference>
<dbReference type="GO" id="GO:0006302">
    <property type="term" value="P:double-strand break repair"/>
    <property type="evidence" value="ECO:0007669"/>
    <property type="project" value="TreeGrafter"/>
</dbReference>
<evidence type="ECO:0000256" key="8">
    <source>
        <dbReference type="ARBA" id="ARBA00022763"/>
    </source>
</evidence>
<dbReference type="Pfam" id="PF01612">
    <property type="entry name" value="DNA_pol_A_exo1"/>
    <property type="match status" value="1"/>
</dbReference>
<keyword evidence="8 16" id="KW-0227">DNA damage</keyword>
<dbReference type="FunFam" id="1.20.1060.10:FF:000001">
    <property type="entry name" value="DNA polymerase I"/>
    <property type="match status" value="1"/>
</dbReference>
<evidence type="ECO:0000256" key="1">
    <source>
        <dbReference type="ARBA" id="ARBA00007705"/>
    </source>
</evidence>
<name>A0A518BIF3_9BACT</name>
<dbReference type="EC" id="2.7.7.7" evidence="2 15"/>
<dbReference type="SMART" id="SM00475">
    <property type="entry name" value="53EXOc"/>
    <property type="match status" value="1"/>
</dbReference>
<accession>A0A518BIF3</accession>
<evidence type="ECO:0000259" key="17">
    <source>
        <dbReference type="SMART" id="SM00474"/>
    </source>
</evidence>
<feature type="domain" description="DNA-directed DNA polymerase family A palm" evidence="19">
    <location>
        <begin position="656"/>
        <end position="867"/>
    </location>
</feature>
<dbReference type="InterPro" id="IPR020045">
    <property type="entry name" value="DNA_polI_H3TH"/>
</dbReference>
<dbReference type="CDD" id="cd08637">
    <property type="entry name" value="DNA_pol_A_pol_I_C"/>
    <property type="match status" value="1"/>
</dbReference>
<dbReference type="GO" id="GO:0006261">
    <property type="term" value="P:DNA-templated DNA replication"/>
    <property type="evidence" value="ECO:0007669"/>
    <property type="project" value="UniProtKB-UniRule"/>
</dbReference>
<dbReference type="InterPro" id="IPR018320">
    <property type="entry name" value="DNA_polymerase_1"/>
</dbReference>
<evidence type="ECO:0000256" key="12">
    <source>
        <dbReference type="ARBA" id="ARBA00023125"/>
    </source>
</evidence>
<evidence type="ECO:0000256" key="3">
    <source>
        <dbReference type="ARBA" id="ARBA00020311"/>
    </source>
</evidence>
<evidence type="ECO:0000256" key="6">
    <source>
        <dbReference type="ARBA" id="ARBA00022705"/>
    </source>
</evidence>
<dbReference type="Gene3D" id="3.30.420.10">
    <property type="entry name" value="Ribonuclease H-like superfamily/Ribonuclease H"/>
    <property type="match status" value="1"/>
</dbReference>
<dbReference type="InterPro" id="IPR001098">
    <property type="entry name" value="DNA-dir_DNA_pol_A_palm_dom"/>
</dbReference>
<keyword evidence="4 16" id="KW-0808">Transferase</keyword>
<dbReference type="InterPro" id="IPR012337">
    <property type="entry name" value="RNaseH-like_sf"/>
</dbReference>
<dbReference type="Pfam" id="PF02739">
    <property type="entry name" value="5_3_exonuc_N"/>
    <property type="match status" value="1"/>
</dbReference>
<evidence type="ECO:0000259" key="18">
    <source>
        <dbReference type="SMART" id="SM00475"/>
    </source>
</evidence>
<keyword evidence="10 16" id="KW-0269">Exonuclease</keyword>
<dbReference type="EMBL" id="CP036287">
    <property type="protein sequence ID" value="QDU66746.1"/>
    <property type="molecule type" value="Genomic_DNA"/>
</dbReference>
<dbReference type="InterPro" id="IPR008918">
    <property type="entry name" value="HhH2"/>
</dbReference>
<dbReference type="InterPro" id="IPR002298">
    <property type="entry name" value="DNA_polymerase_A"/>
</dbReference>
<evidence type="ECO:0000256" key="14">
    <source>
        <dbReference type="ARBA" id="ARBA00049244"/>
    </source>
</evidence>
<comment type="catalytic activity">
    <reaction evidence="14 16">
        <text>DNA(n) + a 2'-deoxyribonucleoside 5'-triphosphate = DNA(n+1) + diphosphate</text>
        <dbReference type="Rhea" id="RHEA:22508"/>
        <dbReference type="Rhea" id="RHEA-COMP:17339"/>
        <dbReference type="Rhea" id="RHEA-COMP:17340"/>
        <dbReference type="ChEBI" id="CHEBI:33019"/>
        <dbReference type="ChEBI" id="CHEBI:61560"/>
        <dbReference type="ChEBI" id="CHEBI:173112"/>
        <dbReference type="EC" id="2.7.7.7"/>
    </reaction>
</comment>
<dbReference type="FunFam" id="3.40.50.1010:FF:000001">
    <property type="entry name" value="DNA polymerase I"/>
    <property type="match status" value="1"/>
</dbReference>
<dbReference type="PRINTS" id="PR00868">
    <property type="entry name" value="DNAPOLI"/>
</dbReference>
<keyword evidence="9 16" id="KW-0378">Hydrolase</keyword>
<dbReference type="SUPFAM" id="SSF47807">
    <property type="entry name" value="5' to 3' exonuclease, C-terminal subdomain"/>
    <property type="match status" value="1"/>
</dbReference>
<dbReference type="InterPro" id="IPR036397">
    <property type="entry name" value="RNaseH_sf"/>
</dbReference>
<dbReference type="KEGG" id="pbap:Pla133_18220"/>
<dbReference type="InterPro" id="IPR020046">
    <property type="entry name" value="5-3_exonucl_a-hlix_arch_N"/>
</dbReference>
<comment type="function">
    <text evidence="16">In addition to polymerase activity, this DNA polymerase exhibits 3'-5' and 5'-3' exonuclease activity.</text>
</comment>
<dbReference type="CDD" id="cd09898">
    <property type="entry name" value="H3TH_53EXO"/>
    <property type="match status" value="1"/>
</dbReference>
<dbReference type="GO" id="GO:0008408">
    <property type="term" value="F:3'-5' exonuclease activity"/>
    <property type="evidence" value="ECO:0007669"/>
    <property type="project" value="UniProtKB-UniRule"/>
</dbReference>
<evidence type="ECO:0000313" key="21">
    <source>
        <dbReference type="Proteomes" id="UP000316921"/>
    </source>
</evidence>
<dbReference type="Gene3D" id="3.30.70.370">
    <property type="match status" value="1"/>
</dbReference>
<dbReference type="Pfam" id="PF01367">
    <property type="entry name" value="5_3_exonuc"/>
    <property type="match status" value="1"/>
</dbReference>
<sequence>MARVFLLDGTALAFRSHFAFARMGLTTADGQPTGATYGFTMVLRRILKEGNPDRIAIAFDHKGKTFRHEQYPEYKATRDRAPEEMIAQGPWIRDVVRAHGISIFEVPGFEADDVIGTLASEAEAAGDEVFIVTGDKDFMQLVSDRVKLWNVFKAGEDLLIQDVEAVAEKFGTTPDHVIDVLAIMGDSSDNVPGVKGIGEKGAIKLIEKYGTVDGVLEHLDELTPKLREKIEADRENLTLSRELVTIDTHVPLDPGLEVVGPAEPDAEILAELFGKLEFKSLLADLGGNAPKVEQERDYVTIRNLDELASMEAELRELGKFAVDTETTGLKPLEVDIVGASFSGQAGRAFYVPFNLDPPVDPDGPASLLKRLEGLLTDPQLERCAQNAKYDWLVFAGKGVHCPPPDFDTMVASFSIAGSTRAHNLDSLSLHYFNLRKIPTKELIGTGAKQITMAEVPVDTVAEYACEDADSTWRLVEVLDPELDEAGARELFEGLEMPLVPTLIEMEFNGIALNTEMLQVFGKELTADIDRLESKIHDLAGEVFNVNSTKVLGTILFEKLRIQDAAGVKNPKKTKTGYSTDAATLQQSYEGVEIVEVLLEYRELSKLRSTYVEALPRYVNPNTGRVHCSFSQVAAATGRLASSDPNLQNIPVRTEKGRKLRQAFVPRGPKGETDWVYLAADYSQIELRVMAHLSGDALMRQAFVEGQDIHASTASIIFDVEPDKVDRTMRSRAKVINFGLLYGMGPQRLARENDMTVPEAKAFIERYFESFPTVRDWMDRVLAEAREKGYVETLLGRRRRIPDIDSKNPRQRSFAENAAINTPVQGSAADIIKRAMIDVHAALKASELSARMLLQVHDELLFECPKSEVEALSELVRTGMQNAVALDVPLLVDIGTGANWLEAH</sequence>
<dbReference type="InterPro" id="IPR019760">
    <property type="entry name" value="DNA-dir_DNA_pol_A_CS"/>
</dbReference>
<dbReference type="GO" id="GO:0008409">
    <property type="term" value="F:5'-3' exonuclease activity"/>
    <property type="evidence" value="ECO:0007669"/>
    <property type="project" value="UniProtKB-UniRule"/>
</dbReference>
<dbReference type="InterPro" id="IPR036279">
    <property type="entry name" value="5-3_exonuclease_C_sf"/>
</dbReference>
<evidence type="ECO:0000256" key="7">
    <source>
        <dbReference type="ARBA" id="ARBA00022722"/>
    </source>
</evidence>
<dbReference type="SMART" id="SM00279">
    <property type="entry name" value="HhH2"/>
    <property type="match status" value="1"/>
</dbReference>
<dbReference type="SMART" id="SM00482">
    <property type="entry name" value="POLAc"/>
    <property type="match status" value="1"/>
</dbReference>
<keyword evidence="21" id="KW-1185">Reference proteome</keyword>
<evidence type="ECO:0000259" key="19">
    <source>
        <dbReference type="SMART" id="SM00482"/>
    </source>
</evidence>
<dbReference type="PANTHER" id="PTHR10133:SF27">
    <property type="entry name" value="DNA POLYMERASE NU"/>
    <property type="match status" value="1"/>
</dbReference>
<evidence type="ECO:0000256" key="4">
    <source>
        <dbReference type="ARBA" id="ARBA00022679"/>
    </source>
</evidence>
<dbReference type="Pfam" id="PF00476">
    <property type="entry name" value="DNA_pol_A"/>
    <property type="match status" value="1"/>
</dbReference>
<evidence type="ECO:0000256" key="16">
    <source>
        <dbReference type="RuleBase" id="RU004460"/>
    </source>
</evidence>
<dbReference type="SUPFAM" id="SSF56672">
    <property type="entry name" value="DNA/RNA polymerases"/>
    <property type="match status" value="1"/>
</dbReference>
<dbReference type="GO" id="GO:0003677">
    <property type="term" value="F:DNA binding"/>
    <property type="evidence" value="ECO:0007669"/>
    <property type="project" value="UniProtKB-UniRule"/>
</dbReference>
<keyword evidence="6 16" id="KW-0235">DNA replication</keyword>
<dbReference type="CDD" id="cd06139">
    <property type="entry name" value="DNA_polA_I_Ecoli_like_exo"/>
    <property type="match status" value="1"/>
</dbReference>
<protein>
    <recommendedName>
        <fullName evidence="3 15">DNA polymerase I</fullName>
        <ecNumber evidence="2 15">2.7.7.7</ecNumber>
    </recommendedName>
</protein>
<proteinExistence type="inferred from homology"/>
<evidence type="ECO:0000313" key="20">
    <source>
        <dbReference type="EMBL" id="QDU66746.1"/>
    </source>
</evidence>
<dbReference type="SUPFAM" id="SSF53098">
    <property type="entry name" value="Ribonuclease H-like"/>
    <property type="match status" value="1"/>
</dbReference>
<keyword evidence="7" id="KW-0540">Nuclease</keyword>
<feature type="domain" description="5'-3' exonuclease" evidence="18">
    <location>
        <begin position="2"/>
        <end position="262"/>
    </location>
</feature>
<evidence type="ECO:0000256" key="5">
    <source>
        <dbReference type="ARBA" id="ARBA00022695"/>
    </source>
</evidence>
<dbReference type="InterPro" id="IPR043502">
    <property type="entry name" value="DNA/RNA_pol_sf"/>
</dbReference>
<dbReference type="AlphaFoldDB" id="A0A518BIF3"/>
<dbReference type="PROSITE" id="PS00447">
    <property type="entry name" value="DNA_POLYMERASE_A"/>
    <property type="match status" value="1"/>
</dbReference>
<dbReference type="Gene3D" id="3.40.50.1010">
    <property type="entry name" value="5'-nuclease"/>
    <property type="match status" value="1"/>
</dbReference>
<keyword evidence="11 16" id="KW-0239">DNA-directed DNA polymerase</keyword>
<evidence type="ECO:0000256" key="10">
    <source>
        <dbReference type="ARBA" id="ARBA00022839"/>
    </source>
</evidence>
<dbReference type="FunFam" id="1.10.150.20:FF:000002">
    <property type="entry name" value="DNA polymerase I"/>
    <property type="match status" value="1"/>
</dbReference>
<dbReference type="InterPro" id="IPR029060">
    <property type="entry name" value="PIN-like_dom_sf"/>
</dbReference>
<dbReference type="GO" id="GO:0003887">
    <property type="term" value="F:DNA-directed DNA polymerase activity"/>
    <property type="evidence" value="ECO:0007669"/>
    <property type="project" value="UniProtKB-UniRule"/>
</dbReference>
<dbReference type="RefSeq" id="WP_419192270.1">
    <property type="nucleotide sequence ID" value="NZ_CP036287.1"/>
</dbReference>